<reference evidence="1" key="1">
    <citation type="submission" date="2022-10" db="EMBL/GenBank/DDBJ databases">
        <title>Culturing micro-colonial fungi from biological soil crusts in the Mojave desert and describing Neophaeococcomyces mojavensis, and introducing the new genera and species Taxawa tesnikishii.</title>
        <authorList>
            <person name="Kurbessoian T."/>
            <person name="Stajich J.E."/>
        </authorList>
    </citation>
    <scope>NUCLEOTIDE SEQUENCE</scope>
    <source>
        <strain evidence="1">TK_41</strain>
    </source>
</reference>
<dbReference type="Gene3D" id="3.50.50.60">
    <property type="entry name" value="FAD/NAD(P)-binding domain"/>
    <property type="match status" value="1"/>
</dbReference>
<evidence type="ECO:0008006" key="3">
    <source>
        <dbReference type="Google" id="ProtNLM"/>
    </source>
</evidence>
<organism evidence="1 2">
    <name type="scientific">Cladophialophora chaetospira</name>
    <dbReference type="NCBI Taxonomy" id="386627"/>
    <lineage>
        <taxon>Eukaryota</taxon>
        <taxon>Fungi</taxon>
        <taxon>Dikarya</taxon>
        <taxon>Ascomycota</taxon>
        <taxon>Pezizomycotina</taxon>
        <taxon>Eurotiomycetes</taxon>
        <taxon>Chaetothyriomycetidae</taxon>
        <taxon>Chaetothyriales</taxon>
        <taxon>Herpotrichiellaceae</taxon>
        <taxon>Cladophialophora</taxon>
    </lineage>
</organism>
<dbReference type="InterPro" id="IPR036188">
    <property type="entry name" value="FAD/NAD-bd_sf"/>
</dbReference>
<gene>
    <name evidence="1" type="ORF">H2200_007283</name>
</gene>
<dbReference type="SUPFAM" id="SSF51905">
    <property type="entry name" value="FAD/NAD(P)-binding domain"/>
    <property type="match status" value="1"/>
</dbReference>
<evidence type="ECO:0000313" key="2">
    <source>
        <dbReference type="Proteomes" id="UP001172673"/>
    </source>
</evidence>
<name>A0AA38X7H9_9EURO</name>
<accession>A0AA38X7H9</accession>
<dbReference type="EMBL" id="JAPDRK010000010">
    <property type="protein sequence ID" value="KAJ9608295.1"/>
    <property type="molecule type" value="Genomic_DNA"/>
</dbReference>
<keyword evidence="2" id="KW-1185">Reference proteome</keyword>
<dbReference type="Proteomes" id="UP001172673">
    <property type="component" value="Unassembled WGS sequence"/>
</dbReference>
<protein>
    <recommendedName>
        <fullName evidence="3">FAD/NAD(P)-binding domain-containing protein</fullName>
    </recommendedName>
</protein>
<proteinExistence type="predicted"/>
<comment type="caution">
    <text evidence="1">The sequence shown here is derived from an EMBL/GenBank/DDBJ whole genome shotgun (WGS) entry which is preliminary data.</text>
</comment>
<sequence length="480" mass="53441">MEETIAADYLVVGAGAMGMAFVDTLITDSTKTVVVVDRYARPGGHWTTAYPFVHLHQPAEWYGVNSKRLETEGIEEFGWNKGLVGGSSRDEVCAYFEEVMKKTFLASGRVRYFPKSDYVGEGEFRSIITGKTYRVGKDTCIVDATYSQTVVPSMRPPPYEVAREVEIVTPNDLPGISRGYANYTVVGAGKTGMDACLWLLENGIDASHITWIRPRESLLLERDAFQPGPEFATKSYAFVKGIMESIMVASSLEDVLKHLVAAQVLLQVDESVAPTMFHCGTVSRLEFEALKQIKSVIRKGRVTRVTPEEVILNNGSYKPVPDTLYIDCSASAIPQVAPVPVFQDHKIILQPVRYCQQTFSAAMIAHVEATYDDEQLKNELCGPVPMPHEPIDFPVVMLQTNLNALGWHRQPKTVAWLSQCRLDYTRYLGMSVPEDAEQKVTYQVQRIMGLEASCKKIQGLINKLPEKDAAKMNAQLRASL</sequence>
<dbReference type="AlphaFoldDB" id="A0AA38X7H9"/>
<evidence type="ECO:0000313" key="1">
    <source>
        <dbReference type="EMBL" id="KAJ9608295.1"/>
    </source>
</evidence>